<dbReference type="PROSITE" id="PS50109">
    <property type="entry name" value="HIS_KIN"/>
    <property type="match status" value="1"/>
</dbReference>
<dbReference type="EMBL" id="BAABCV010000006">
    <property type="protein sequence ID" value="GAA4096362.1"/>
    <property type="molecule type" value="Genomic_DNA"/>
</dbReference>
<organism evidence="16 17">
    <name type="scientific">Mucilaginibacter panaciglaebae</name>
    <dbReference type="NCBI Taxonomy" id="502331"/>
    <lineage>
        <taxon>Bacteria</taxon>
        <taxon>Pseudomonadati</taxon>
        <taxon>Bacteroidota</taxon>
        <taxon>Sphingobacteriia</taxon>
        <taxon>Sphingobacteriales</taxon>
        <taxon>Sphingobacteriaceae</taxon>
        <taxon>Mucilaginibacter</taxon>
    </lineage>
</organism>
<dbReference type="PANTHER" id="PTHR42878:SF7">
    <property type="entry name" value="SENSOR HISTIDINE KINASE GLRK"/>
    <property type="match status" value="1"/>
</dbReference>
<evidence type="ECO:0000256" key="12">
    <source>
        <dbReference type="ARBA" id="ARBA00023136"/>
    </source>
</evidence>
<sequence length="675" mass="75338">MLSDTEIIHILTRSKDATAIYDDAELHIRFVNDAMLHIWGKDRSIIGKTLEEALPELKGQPFADLLKNVWATGETYQATDTPATLIINGEVKTSYFDFEFRALLNDTGHTAAILHTATDVTSRVLALKQVAEKQQREEQLVEELSVTNEGFLTANNNLLAVNHDLLISNESINRLISRLQESEEDFKRLMAQAPVAILVFRGPAMVIEMANAPMLEILNKDESVIGKPLLEGLPELKGEHAANLLFDVFNTGKPLDGSEVPVRLIRNGELEIRYFNFSYQPLRDENHVIGVMDVAVEVTAQVMARKNLESIITERTALEQNLRGNEQRLQGILDTMAEGVIIVDVDCAPIYANPMAQRIMGMSQQTFFDHKYNDMKWQNERVDGTPMPMDEHPIYVALKTGHSVYDQEIGIVTPSAEKIYISINAAPIINDRGQITGGIVTFTDVTNRRKILQQKDDFISVASHELKTPLASLKGALQLLDRMLPDISPEMLTKLVGQANKSLNKLTDLVNSLLNSNRISQGSFPIHKTTFNLKNMIDDCCQHIRSADTHTITLKGDAELSVCADEQLIDQVIVNLINNAVKYAPLSKKIVIKIERLDDHAKISVTDFGPGIPPDKLPHVFERYFRADYGSVKFSGLGLGLYICAEIIEKHGGRIGVHSNLRKGSTFWFTLPLDA</sequence>
<dbReference type="InterPro" id="IPR035965">
    <property type="entry name" value="PAS-like_dom_sf"/>
</dbReference>
<keyword evidence="5" id="KW-0808">Transferase</keyword>
<dbReference type="InterPro" id="IPR013656">
    <property type="entry name" value="PAS_4"/>
</dbReference>
<dbReference type="Pfam" id="PF08448">
    <property type="entry name" value="PAS_4"/>
    <property type="match status" value="2"/>
</dbReference>
<evidence type="ECO:0000256" key="11">
    <source>
        <dbReference type="ARBA" id="ARBA00023012"/>
    </source>
</evidence>
<dbReference type="InterPro" id="IPR003661">
    <property type="entry name" value="HisK_dim/P_dom"/>
</dbReference>
<dbReference type="InterPro" id="IPR036097">
    <property type="entry name" value="HisK_dim/P_sf"/>
</dbReference>
<evidence type="ECO:0000256" key="9">
    <source>
        <dbReference type="ARBA" id="ARBA00022840"/>
    </source>
</evidence>
<keyword evidence="8" id="KW-0418">Kinase</keyword>
<dbReference type="InterPro" id="IPR001610">
    <property type="entry name" value="PAC"/>
</dbReference>
<dbReference type="SUPFAM" id="SSF55785">
    <property type="entry name" value="PYP-like sensor domain (PAS domain)"/>
    <property type="match status" value="3"/>
</dbReference>
<dbReference type="InterPro" id="IPR000700">
    <property type="entry name" value="PAS-assoc_C"/>
</dbReference>
<dbReference type="PRINTS" id="PR00344">
    <property type="entry name" value="BCTRLSENSOR"/>
</dbReference>
<accession>A0ABP7WTD9</accession>
<dbReference type="CDD" id="cd00082">
    <property type="entry name" value="HisKA"/>
    <property type="match status" value="1"/>
</dbReference>
<feature type="domain" description="PAS" evidence="14">
    <location>
        <begin position="325"/>
        <end position="365"/>
    </location>
</feature>
<gene>
    <name evidence="16" type="ORF">GCM10022392_19500</name>
</gene>
<reference evidence="17" key="1">
    <citation type="journal article" date="2019" name="Int. J. Syst. Evol. Microbiol.">
        <title>The Global Catalogue of Microorganisms (GCM) 10K type strain sequencing project: providing services to taxonomists for standard genome sequencing and annotation.</title>
        <authorList>
            <consortium name="The Broad Institute Genomics Platform"/>
            <consortium name="The Broad Institute Genome Sequencing Center for Infectious Disease"/>
            <person name="Wu L."/>
            <person name="Ma J."/>
        </authorList>
    </citation>
    <scope>NUCLEOTIDE SEQUENCE [LARGE SCALE GENOMIC DNA]</scope>
    <source>
        <strain evidence="17">JCM 17085</strain>
    </source>
</reference>
<evidence type="ECO:0000259" key="14">
    <source>
        <dbReference type="PROSITE" id="PS50112"/>
    </source>
</evidence>
<dbReference type="SMART" id="SM00091">
    <property type="entry name" value="PAS"/>
    <property type="match status" value="3"/>
</dbReference>
<dbReference type="Proteomes" id="UP001500841">
    <property type="component" value="Unassembled WGS sequence"/>
</dbReference>
<comment type="subcellular location">
    <subcellularLocation>
        <location evidence="2">Membrane</location>
        <topology evidence="2">Multi-pass membrane protein</topology>
    </subcellularLocation>
</comment>
<dbReference type="PROSITE" id="PS50112">
    <property type="entry name" value="PAS"/>
    <property type="match status" value="1"/>
</dbReference>
<name>A0ABP7WTD9_9SPHI</name>
<dbReference type="InterPro" id="IPR003594">
    <property type="entry name" value="HATPase_dom"/>
</dbReference>
<dbReference type="RefSeq" id="WP_345103422.1">
    <property type="nucleotide sequence ID" value="NZ_BAABCV010000006.1"/>
</dbReference>
<keyword evidence="7" id="KW-0547">Nucleotide-binding</keyword>
<evidence type="ECO:0000256" key="7">
    <source>
        <dbReference type="ARBA" id="ARBA00022741"/>
    </source>
</evidence>
<evidence type="ECO:0000256" key="1">
    <source>
        <dbReference type="ARBA" id="ARBA00000085"/>
    </source>
</evidence>
<feature type="domain" description="PAC" evidence="15">
    <location>
        <begin position="405"/>
        <end position="457"/>
    </location>
</feature>
<evidence type="ECO:0000259" key="13">
    <source>
        <dbReference type="PROSITE" id="PS50109"/>
    </source>
</evidence>
<evidence type="ECO:0000256" key="6">
    <source>
        <dbReference type="ARBA" id="ARBA00022692"/>
    </source>
</evidence>
<evidence type="ECO:0000313" key="16">
    <source>
        <dbReference type="EMBL" id="GAA4096362.1"/>
    </source>
</evidence>
<evidence type="ECO:0000313" key="17">
    <source>
        <dbReference type="Proteomes" id="UP001500841"/>
    </source>
</evidence>
<dbReference type="InterPro" id="IPR004358">
    <property type="entry name" value="Sig_transdc_His_kin-like_C"/>
</dbReference>
<evidence type="ECO:0000256" key="10">
    <source>
        <dbReference type="ARBA" id="ARBA00022989"/>
    </source>
</evidence>
<dbReference type="SMART" id="SM00388">
    <property type="entry name" value="HisKA"/>
    <property type="match status" value="1"/>
</dbReference>
<dbReference type="InterPro" id="IPR005467">
    <property type="entry name" value="His_kinase_dom"/>
</dbReference>
<dbReference type="Gene3D" id="3.30.565.10">
    <property type="entry name" value="Histidine kinase-like ATPase, C-terminal domain"/>
    <property type="match status" value="1"/>
</dbReference>
<evidence type="ECO:0000256" key="3">
    <source>
        <dbReference type="ARBA" id="ARBA00012438"/>
    </source>
</evidence>
<dbReference type="SMART" id="SM00387">
    <property type="entry name" value="HATPase_c"/>
    <property type="match status" value="1"/>
</dbReference>
<dbReference type="PROSITE" id="PS50113">
    <property type="entry name" value="PAC"/>
    <property type="match status" value="1"/>
</dbReference>
<keyword evidence="10" id="KW-1133">Transmembrane helix</keyword>
<keyword evidence="4" id="KW-0597">Phosphoprotein</keyword>
<dbReference type="Pfam" id="PF00512">
    <property type="entry name" value="HisKA"/>
    <property type="match status" value="1"/>
</dbReference>
<dbReference type="InterPro" id="IPR000014">
    <property type="entry name" value="PAS"/>
</dbReference>
<dbReference type="CDD" id="cd00130">
    <property type="entry name" value="PAS"/>
    <property type="match status" value="1"/>
</dbReference>
<comment type="catalytic activity">
    <reaction evidence="1">
        <text>ATP + protein L-histidine = ADP + protein N-phospho-L-histidine.</text>
        <dbReference type="EC" id="2.7.13.3"/>
    </reaction>
</comment>
<proteinExistence type="predicted"/>
<feature type="domain" description="Histidine kinase" evidence="13">
    <location>
        <begin position="461"/>
        <end position="675"/>
    </location>
</feature>
<dbReference type="SUPFAM" id="SSF47384">
    <property type="entry name" value="Homodimeric domain of signal transducing histidine kinase"/>
    <property type="match status" value="1"/>
</dbReference>
<keyword evidence="9" id="KW-0067">ATP-binding</keyword>
<dbReference type="SMART" id="SM00086">
    <property type="entry name" value="PAC"/>
    <property type="match status" value="2"/>
</dbReference>
<evidence type="ECO:0000256" key="8">
    <source>
        <dbReference type="ARBA" id="ARBA00022777"/>
    </source>
</evidence>
<dbReference type="InterPro" id="IPR036890">
    <property type="entry name" value="HATPase_C_sf"/>
</dbReference>
<dbReference type="Gene3D" id="1.10.287.130">
    <property type="match status" value="1"/>
</dbReference>
<dbReference type="EC" id="2.7.13.3" evidence="3"/>
<dbReference type="SUPFAM" id="SSF55874">
    <property type="entry name" value="ATPase domain of HSP90 chaperone/DNA topoisomerase II/histidine kinase"/>
    <property type="match status" value="1"/>
</dbReference>
<protein>
    <recommendedName>
        <fullName evidence="3">histidine kinase</fullName>
        <ecNumber evidence="3">2.7.13.3</ecNumber>
    </recommendedName>
</protein>
<dbReference type="NCBIfam" id="TIGR00229">
    <property type="entry name" value="sensory_box"/>
    <property type="match status" value="1"/>
</dbReference>
<keyword evidence="17" id="KW-1185">Reference proteome</keyword>
<dbReference type="CDD" id="cd00075">
    <property type="entry name" value="HATPase"/>
    <property type="match status" value="1"/>
</dbReference>
<keyword evidence="6" id="KW-0812">Transmembrane</keyword>
<dbReference type="InterPro" id="IPR050351">
    <property type="entry name" value="BphY/WalK/GraS-like"/>
</dbReference>
<keyword evidence="11" id="KW-0902">Two-component regulatory system</keyword>
<evidence type="ECO:0000259" key="15">
    <source>
        <dbReference type="PROSITE" id="PS50113"/>
    </source>
</evidence>
<dbReference type="Pfam" id="PF13426">
    <property type="entry name" value="PAS_9"/>
    <property type="match status" value="1"/>
</dbReference>
<dbReference type="PANTHER" id="PTHR42878">
    <property type="entry name" value="TWO-COMPONENT HISTIDINE KINASE"/>
    <property type="match status" value="1"/>
</dbReference>
<dbReference type="Gene3D" id="3.30.450.20">
    <property type="entry name" value="PAS domain"/>
    <property type="match status" value="3"/>
</dbReference>
<comment type="caution">
    <text evidence="16">The sequence shown here is derived from an EMBL/GenBank/DDBJ whole genome shotgun (WGS) entry which is preliminary data.</text>
</comment>
<evidence type="ECO:0000256" key="2">
    <source>
        <dbReference type="ARBA" id="ARBA00004141"/>
    </source>
</evidence>
<evidence type="ECO:0000256" key="4">
    <source>
        <dbReference type="ARBA" id="ARBA00022553"/>
    </source>
</evidence>
<dbReference type="Pfam" id="PF02518">
    <property type="entry name" value="HATPase_c"/>
    <property type="match status" value="1"/>
</dbReference>
<keyword evidence="12" id="KW-0472">Membrane</keyword>
<evidence type="ECO:0000256" key="5">
    <source>
        <dbReference type="ARBA" id="ARBA00022679"/>
    </source>
</evidence>